<evidence type="ECO:0000313" key="8">
    <source>
        <dbReference type="Proteomes" id="UP000775872"/>
    </source>
</evidence>
<evidence type="ECO:0000313" key="7">
    <source>
        <dbReference type="EMBL" id="CAH0056193.1"/>
    </source>
</evidence>
<dbReference type="GO" id="GO:0016020">
    <property type="term" value="C:membrane"/>
    <property type="evidence" value="ECO:0007669"/>
    <property type="project" value="UniProtKB-SubCell"/>
</dbReference>
<dbReference type="AlphaFoldDB" id="A0A9N9ZIG9"/>
<organism evidence="7 8">
    <name type="scientific">Clonostachys solani</name>
    <dbReference type="NCBI Taxonomy" id="160281"/>
    <lineage>
        <taxon>Eukaryota</taxon>
        <taxon>Fungi</taxon>
        <taxon>Dikarya</taxon>
        <taxon>Ascomycota</taxon>
        <taxon>Pezizomycotina</taxon>
        <taxon>Sordariomycetes</taxon>
        <taxon>Hypocreomycetidae</taxon>
        <taxon>Hypocreales</taxon>
        <taxon>Bionectriaceae</taxon>
        <taxon>Clonostachys</taxon>
    </lineage>
</organism>
<keyword evidence="4 6" id="KW-0472">Membrane</keyword>
<feature type="compositionally biased region" description="Polar residues" evidence="5">
    <location>
        <begin position="70"/>
        <end position="81"/>
    </location>
</feature>
<evidence type="ECO:0000256" key="1">
    <source>
        <dbReference type="ARBA" id="ARBA00004141"/>
    </source>
</evidence>
<proteinExistence type="predicted"/>
<comment type="caution">
    <text evidence="7">The sequence shown here is derived from an EMBL/GenBank/DDBJ whole genome shotgun (WGS) entry which is preliminary data.</text>
</comment>
<dbReference type="OrthoDB" id="3231000at2759"/>
<evidence type="ECO:0000256" key="3">
    <source>
        <dbReference type="ARBA" id="ARBA00022989"/>
    </source>
</evidence>
<accession>A0A9N9ZIG9</accession>
<gene>
    <name evidence="7" type="ORF">CSOL1703_00006130</name>
</gene>
<feature type="transmembrane region" description="Helical" evidence="6">
    <location>
        <begin position="360"/>
        <end position="380"/>
    </location>
</feature>
<evidence type="ECO:0000256" key="2">
    <source>
        <dbReference type="ARBA" id="ARBA00022692"/>
    </source>
</evidence>
<dbReference type="Gene3D" id="1.20.58.340">
    <property type="entry name" value="Magnesium transport protein CorA, transmembrane region"/>
    <property type="match status" value="1"/>
</dbReference>
<dbReference type="Proteomes" id="UP000775872">
    <property type="component" value="Unassembled WGS sequence"/>
</dbReference>
<sequence length="428" mass="48333">MELRESSSFDRKPKFSDSDSERETSSHPVQERGSAAPPVQQGRLQGQDEPFWLSPAARNNNGLRRNTRLSQRQDTNFSQLTTDRETGDSSESANSVRNEGPPPGYVRRRVDYDSDTDEGVPQLAQDADQGAPGADPNGEDHLGLPNGGELPGLQRAILLETKKRQDIVAEYDVRDAVRPHQARVSVGALDVSLKGKGLTDSFRVAAAEENRESLAARYIRVWIAKTKFFAVVHDVRQNLTPPDPVPVNWDGFQNTIQILREQSSIAPLLLYHYKVSSRWARYETSAWWLAIDLYTSLYINMWNKTHNELADEVEKYSMIHQADLTQKVIDLLLKKVDDSLSLLFNITAVNESRSVNRLTYLAFIYVPLSFATSVWGMSQFKIAVEWVAVLALPLLILTVFLVVISHILARKLDDRKMDQIKARRHNPA</sequence>
<dbReference type="EMBL" id="CABFOC020000063">
    <property type="protein sequence ID" value="CAH0056193.1"/>
    <property type="molecule type" value="Genomic_DNA"/>
</dbReference>
<keyword evidence="2 6" id="KW-0812">Transmembrane</keyword>
<name>A0A9N9ZIG9_9HYPO</name>
<protein>
    <submittedName>
        <fullName evidence="7">Uncharacterized protein</fullName>
    </submittedName>
</protein>
<evidence type="ECO:0000256" key="4">
    <source>
        <dbReference type="ARBA" id="ARBA00023136"/>
    </source>
</evidence>
<feature type="transmembrane region" description="Helical" evidence="6">
    <location>
        <begin position="386"/>
        <end position="409"/>
    </location>
</feature>
<feature type="region of interest" description="Disordered" evidence="5">
    <location>
        <begin position="1"/>
        <end position="149"/>
    </location>
</feature>
<feature type="compositionally biased region" description="Low complexity" evidence="5">
    <location>
        <begin position="121"/>
        <end position="136"/>
    </location>
</feature>
<reference evidence="7" key="1">
    <citation type="submission" date="2021-10" db="EMBL/GenBank/DDBJ databases">
        <authorList>
            <person name="Piombo E."/>
        </authorList>
    </citation>
    <scope>NUCLEOTIDE SEQUENCE</scope>
</reference>
<comment type="subcellular location">
    <subcellularLocation>
        <location evidence="1">Membrane</location>
        <topology evidence="1">Multi-pass membrane protein</topology>
    </subcellularLocation>
</comment>
<dbReference type="InterPro" id="IPR045863">
    <property type="entry name" value="CorA_TM1_TM2"/>
</dbReference>
<evidence type="ECO:0000256" key="5">
    <source>
        <dbReference type="SAM" id="MobiDB-lite"/>
    </source>
</evidence>
<evidence type="ECO:0000256" key="6">
    <source>
        <dbReference type="SAM" id="Phobius"/>
    </source>
</evidence>
<keyword evidence="8" id="KW-1185">Reference proteome</keyword>
<feature type="compositionally biased region" description="Basic and acidic residues" evidence="5">
    <location>
        <begin position="1"/>
        <end position="25"/>
    </location>
</feature>
<dbReference type="SUPFAM" id="SSF144083">
    <property type="entry name" value="Magnesium transport protein CorA, transmembrane region"/>
    <property type="match status" value="1"/>
</dbReference>
<keyword evidence="3 6" id="KW-1133">Transmembrane helix</keyword>